<evidence type="ECO:0000256" key="8">
    <source>
        <dbReference type="SAM" id="MobiDB-lite"/>
    </source>
</evidence>
<evidence type="ECO:0000256" key="3">
    <source>
        <dbReference type="ARBA" id="ARBA00023015"/>
    </source>
</evidence>
<evidence type="ECO:0000256" key="2">
    <source>
        <dbReference type="ARBA" id="ARBA00009050"/>
    </source>
</evidence>
<keyword evidence="3" id="KW-0805">Transcription regulation</keyword>
<evidence type="ECO:0000256" key="6">
    <source>
        <dbReference type="ARBA" id="ARBA00023163"/>
    </source>
</evidence>
<comment type="similarity">
    <text evidence="2">Belongs to the bZIP family. ATF subfamily.</text>
</comment>
<keyword evidence="6" id="KW-0804">Transcription</keyword>
<evidence type="ECO:0000313" key="9">
    <source>
        <dbReference type="EMBL" id="CAD7222655.1"/>
    </source>
</evidence>
<feature type="compositionally biased region" description="Basic and acidic residues" evidence="8">
    <location>
        <begin position="168"/>
        <end position="187"/>
    </location>
</feature>
<evidence type="ECO:0000256" key="1">
    <source>
        <dbReference type="ARBA" id="ARBA00004123"/>
    </source>
</evidence>
<dbReference type="InterPro" id="IPR046347">
    <property type="entry name" value="bZIP_sf"/>
</dbReference>
<name>A0A7R8W4R2_9CRUS</name>
<evidence type="ECO:0000256" key="5">
    <source>
        <dbReference type="ARBA" id="ARBA00023159"/>
    </source>
</evidence>
<dbReference type="SUPFAM" id="SSF57959">
    <property type="entry name" value="Leucine zipper domain"/>
    <property type="match status" value="1"/>
</dbReference>
<dbReference type="GO" id="GO:0003700">
    <property type="term" value="F:DNA-binding transcription factor activity"/>
    <property type="evidence" value="ECO:0007669"/>
    <property type="project" value="InterPro"/>
</dbReference>
<feature type="region of interest" description="Disordered" evidence="8">
    <location>
        <begin position="69"/>
        <end position="93"/>
    </location>
</feature>
<keyword evidence="7" id="KW-0539">Nucleus</keyword>
<dbReference type="PANTHER" id="PTHR21051">
    <property type="entry name" value="CAMP-RESPONSIVE ELEMENT-BINDING PROTEIN-LIKE 2"/>
    <property type="match status" value="1"/>
</dbReference>
<dbReference type="OrthoDB" id="5984119at2759"/>
<reference evidence="9" key="1">
    <citation type="submission" date="2020-11" db="EMBL/GenBank/DDBJ databases">
        <authorList>
            <person name="Tran Van P."/>
        </authorList>
    </citation>
    <scope>NUCLEOTIDE SEQUENCE</scope>
</reference>
<sequence length="265" mass="29035">MDIDDDFDLNEEELLRQLLDVEEDYFQSELREACEDGVKGPRDGLLGGCGTGAIPIPIDHAPMSEHGQLFNLTSTSSGSASGGSAAGMSYSSSAPSNFPLLARPRLLSPLPLPPGSHHALPSTPPSHPSPSTSSGSKTTTSTPTITRGAGGFRQRSNTGGSLGGRRKSPAESKEDRLEKSRQSARECRQRKKLRYEYLQDLVNKREKAVFKLREEMNLYLEWARSIQETGQIPEGLLNLYQEQKIKKEDQMQSSDNVNGGQPMDM</sequence>
<dbReference type="GO" id="GO:0003677">
    <property type="term" value="F:DNA binding"/>
    <property type="evidence" value="ECO:0007669"/>
    <property type="project" value="UniProtKB-KW"/>
</dbReference>
<proteinExistence type="inferred from homology"/>
<feature type="region of interest" description="Disordered" evidence="8">
    <location>
        <begin position="109"/>
        <end position="188"/>
    </location>
</feature>
<organism evidence="9">
    <name type="scientific">Cyprideis torosa</name>
    <dbReference type="NCBI Taxonomy" id="163714"/>
    <lineage>
        <taxon>Eukaryota</taxon>
        <taxon>Metazoa</taxon>
        <taxon>Ecdysozoa</taxon>
        <taxon>Arthropoda</taxon>
        <taxon>Crustacea</taxon>
        <taxon>Oligostraca</taxon>
        <taxon>Ostracoda</taxon>
        <taxon>Podocopa</taxon>
        <taxon>Podocopida</taxon>
        <taxon>Cytherocopina</taxon>
        <taxon>Cytheroidea</taxon>
        <taxon>Cytherideidae</taxon>
        <taxon>Cyprideis</taxon>
    </lineage>
</organism>
<evidence type="ECO:0000256" key="4">
    <source>
        <dbReference type="ARBA" id="ARBA00023125"/>
    </source>
</evidence>
<accession>A0A7R8W4R2</accession>
<feature type="compositionally biased region" description="Low complexity" evidence="8">
    <location>
        <begin position="129"/>
        <end position="146"/>
    </location>
</feature>
<protein>
    <submittedName>
        <fullName evidence="9">Uncharacterized protein</fullName>
    </submittedName>
</protein>
<comment type="subcellular location">
    <subcellularLocation>
        <location evidence="1">Nucleus</location>
    </subcellularLocation>
</comment>
<dbReference type="GO" id="GO:0005634">
    <property type="term" value="C:nucleus"/>
    <property type="evidence" value="ECO:0007669"/>
    <property type="project" value="UniProtKB-SubCell"/>
</dbReference>
<dbReference type="PANTHER" id="PTHR21051:SF4">
    <property type="entry name" value="CAMP-RESPONSIVE ELEMENT-BINDING PROTEIN-LIKE 2"/>
    <property type="match status" value="1"/>
</dbReference>
<dbReference type="AlphaFoldDB" id="A0A7R8W4R2"/>
<dbReference type="Gene3D" id="1.20.5.170">
    <property type="match status" value="1"/>
</dbReference>
<dbReference type="CDD" id="cd14709">
    <property type="entry name" value="bZIP_CREBL2"/>
    <property type="match status" value="1"/>
</dbReference>
<feature type="compositionally biased region" description="Low complexity" evidence="8">
    <location>
        <begin position="109"/>
        <end position="121"/>
    </location>
</feature>
<keyword evidence="4" id="KW-0238">DNA-binding</keyword>
<keyword evidence="5" id="KW-0010">Activator</keyword>
<dbReference type="InterPro" id="IPR039250">
    <property type="entry name" value="CREBL2/REPTOR-BP"/>
</dbReference>
<dbReference type="EMBL" id="OB660087">
    <property type="protein sequence ID" value="CAD7222655.1"/>
    <property type="molecule type" value="Genomic_DNA"/>
</dbReference>
<gene>
    <name evidence="9" type="ORF">CTOB1V02_LOCUS657</name>
</gene>
<feature type="region of interest" description="Disordered" evidence="8">
    <location>
        <begin position="246"/>
        <end position="265"/>
    </location>
</feature>
<evidence type="ECO:0000256" key="7">
    <source>
        <dbReference type="ARBA" id="ARBA00023242"/>
    </source>
</evidence>